<dbReference type="Proteomes" id="UP000053260">
    <property type="component" value="Unassembled WGS sequence"/>
</dbReference>
<evidence type="ECO:0000256" key="1">
    <source>
        <dbReference type="SAM" id="MobiDB-lite"/>
    </source>
</evidence>
<feature type="compositionally biased region" description="Basic and acidic residues" evidence="1">
    <location>
        <begin position="48"/>
        <end position="65"/>
    </location>
</feature>
<dbReference type="EMBL" id="LMXB01000159">
    <property type="protein sequence ID" value="KUO14322.1"/>
    <property type="molecule type" value="Genomic_DNA"/>
</dbReference>
<sequence>MERPDFVERALKALTNGDEMVASPLPRFPANLPSDRVGEIHDRVVGRAGEQARADMERARHDIERLHRRSPSTPD</sequence>
<evidence type="ECO:0000313" key="3">
    <source>
        <dbReference type="Proteomes" id="UP000053260"/>
    </source>
</evidence>
<organism evidence="2 3">
    <name type="scientific">Streptomyces dysideae</name>
    <dbReference type="NCBI Taxonomy" id="909626"/>
    <lineage>
        <taxon>Bacteria</taxon>
        <taxon>Bacillati</taxon>
        <taxon>Actinomycetota</taxon>
        <taxon>Actinomycetes</taxon>
        <taxon>Kitasatosporales</taxon>
        <taxon>Streptomycetaceae</taxon>
        <taxon>Streptomyces</taxon>
    </lineage>
</organism>
<reference evidence="2 3" key="1">
    <citation type="submission" date="2015-10" db="EMBL/GenBank/DDBJ databases">
        <title>Draft genome sequence of Streptomyces sp. RV15, isolated from a marine sponge.</title>
        <authorList>
            <person name="Ruckert C."/>
            <person name="Abdelmohsen U.R."/>
            <person name="Winkler A."/>
            <person name="Hentschel U."/>
            <person name="Kalinowski J."/>
            <person name="Kampfer P."/>
            <person name="Glaeser S."/>
        </authorList>
    </citation>
    <scope>NUCLEOTIDE SEQUENCE [LARGE SCALE GENOMIC DNA]</scope>
    <source>
        <strain evidence="2 3">RV15</strain>
    </source>
</reference>
<comment type="caution">
    <text evidence="2">The sequence shown here is derived from an EMBL/GenBank/DDBJ whole genome shotgun (WGS) entry which is preliminary data.</text>
</comment>
<feature type="compositionally biased region" description="Basic residues" evidence="1">
    <location>
        <begin position="66"/>
        <end position="75"/>
    </location>
</feature>
<proteinExistence type="predicted"/>
<dbReference type="RefSeq" id="WP_067036419.1">
    <property type="nucleotide sequence ID" value="NZ_KQ949149.1"/>
</dbReference>
<protein>
    <submittedName>
        <fullName evidence="2">Uncharacterized protein</fullName>
    </submittedName>
</protein>
<feature type="region of interest" description="Disordered" evidence="1">
    <location>
        <begin position="48"/>
        <end position="75"/>
    </location>
</feature>
<keyword evidence="3" id="KW-1185">Reference proteome</keyword>
<dbReference type="AlphaFoldDB" id="A0A101UPB0"/>
<evidence type="ECO:0000313" key="2">
    <source>
        <dbReference type="EMBL" id="KUO14322.1"/>
    </source>
</evidence>
<name>A0A101UPB0_9ACTN</name>
<gene>
    <name evidence="2" type="ORF">AQJ91_47550</name>
</gene>
<accession>A0A101UPB0</accession>